<evidence type="ECO:0000256" key="3">
    <source>
        <dbReference type="RuleBase" id="RU000363"/>
    </source>
</evidence>
<dbReference type="PANTHER" id="PTHR44196">
    <property type="entry name" value="DEHYDROGENASE/REDUCTASE SDR FAMILY MEMBER 7B"/>
    <property type="match status" value="1"/>
</dbReference>
<protein>
    <submittedName>
        <fullName evidence="5">Short-chain dehydrogenase</fullName>
    </submittedName>
</protein>
<dbReference type="CDD" id="cd05233">
    <property type="entry name" value="SDR_c"/>
    <property type="match status" value="1"/>
</dbReference>
<dbReference type="Gene3D" id="3.40.50.720">
    <property type="entry name" value="NAD(P)-binding Rossmann-like Domain"/>
    <property type="match status" value="1"/>
</dbReference>
<dbReference type="InterPro" id="IPR057326">
    <property type="entry name" value="KR_dom"/>
</dbReference>
<evidence type="ECO:0000313" key="6">
    <source>
        <dbReference type="Proteomes" id="UP000282574"/>
    </source>
</evidence>
<dbReference type="InterPro" id="IPR002347">
    <property type="entry name" value="SDR_fam"/>
</dbReference>
<sequence>MTQLKDAVVLITGATGGFGQQLTRQLLMTESRLILTDLDAVMLEQQRAVIGQEISTGKVLACLVADLSTAEGCDLLYKQVQALNTPVDILINNAGIAVFGRMDEVPSEQWERLIYINLLAPMRLSSLFVADMTARRSGHIVNISSAAGWVAIAGLTHYCASKFGLRGFSEGLLDEVNPYNVRVTAVYPFFSRTPILQSKRYGTLAESTEDIPDNLLTDPSAVIRRTLQGIERDRLHVFPDRVAYTIHLLRRFAPWLLDWINSRFKRRIHRGTDRSL</sequence>
<dbReference type="InterPro" id="IPR036291">
    <property type="entry name" value="NAD(P)-bd_dom_sf"/>
</dbReference>
<dbReference type="PRINTS" id="PR00080">
    <property type="entry name" value="SDRFAMILY"/>
</dbReference>
<dbReference type="PRINTS" id="PR00081">
    <property type="entry name" value="GDHRDH"/>
</dbReference>
<evidence type="ECO:0000256" key="1">
    <source>
        <dbReference type="ARBA" id="ARBA00006484"/>
    </source>
</evidence>
<dbReference type="Proteomes" id="UP000282574">
    <property type="component" value="Unassembled WGS sequence"/>
</dbReference>
<dbReference type="EMBL" id="RSCK01000079">
    <property type="protein sequence ID" value="RUT05322.1"/>
    <property type="molecule type" value="Genomic_DNA"/>
</dbReference>
<dbReference type="SMART" id="SM00822">
    <property type="entry name" value="PKS_KR"/>
    <property type="match status" value="1"/>
</dbReference>
<dbReference type="GO" id="GO:0016020">
    <property type="term" value="C:membrane"/>
    <property type="evidence" value="ECO:0007669"/>
    <property type="project" value="TreeGrafter"/>
</dbReference>
<dbReference type="SUPFAM" id="SSF51735">
    <property type="entry name" value="NAD(P)-binding Rossmann-fold domains"/>
    <property type="match status" value="1"/>
</dbReference>
<accession>A0AB37UBW6</accession>
<proteinExistence type="inferred from homology"/>
<feature type="domain" description="Ketoreductase" evidence="4">
    <location>
        <begin position="7"/>
        <end position="190"/>
    </location>
</feature>
<keyword evidence="6" id="KW-1185">Reference proteome</keyword>
<comment type="similarity">
    <text evidence="1 3">Belongs to the short-chain dehydrogenases/reductases (SDR) family.</text>
</comment>
<name>A0AB37UBW6_9CYAN</name>
<dbReference type="PANTHER" id="PTHR44196:SF1">
    <property type="entry name" value="DEHYDROGENASE_REDUCTASE SDR FAMILY MEMBER 7B"/>
    <property type="match status" value="1"/>
</dbReference>
<gene>
    <name evidence="5" type="ORF">DSM107010_55940</name>
</gene>
<organism evidence="5 6">
    <name type="scientific">Chroococcidiopsis cubana SAG 39.79</name>
    <dbReference type="NCBI Taxonomy" id="388085"/>
    <lineage>
        <taxon>Bacteria</taxon>
        <taxon>Bacillati</taxon>
        <taxon>Cyanobacteriota</taxon>
        <taxon>Cyanophyceae</taxon>
        <taxon>Chroococcidiopsidales</taxon>
        <taxon>Chroococcidiopsidaceae</taxon>
        <taxon>Chroococcidiopsis</taxon>
    </lineage>
</organism>
<comment type="caution">
    <text evidence="5">The sequence shown here is derived from an EMBL/GenBank/DDBJ whole genome shotgun (WGS) entry which is preliminary data.</text>
</comment>
<dbReference type="AlphaFoldDB" id="A0AB37UBW6"/>
<dbReference type="GO" id="GO:0016491">
    <property type="term" value="F:oxidoreductase activity"/>
    <property type="evidence" value="ECO:0007669"/>
    <property type="project" value="UniProtKB-KW"/>
</dbReference>
<keyword evidence="2" id="KW-0560">Oxidoreductase</keyword>
<evidence type="ECO:0000259" key="4">
    <source>
        <dbReference type="SMART" id="SM00822"/>
    </source>
</evidence>
<reference evidence="5 6" key="1">
    <citation type="journal article" date="2019" name="Genome Biol. Evol.">
        <title>Day and night: Metabolic profiles and evolutionary relationships of six axenic non-marine cyanobacteria.</title>
        <authorList>
            <person name="Will S.E."/>
            <person name="Henke P."/>
            <person name="Boedeker C."/>
            <person name="Huang S."/>
            <person name="Brinkmann H."/>
            <person name="Rohde M."/>
            <person name="Jarek M."/>
            <person name="Friedl T."/>
            <person name="Seufert S."/>
            <person name="Schumacher M."/>
            <person name="Overmann J."/>
            <person name="Neumann-Schaal M."/>
            <person name="Petersen J."/>
        </authorList>
    </citation>
    <scope>NUCLEOTIDE SEQUENCE [LARGE SCALE GENOMIC DNA]</scope>
    <source>
        <strain evidence="5 6">SAG 39.79</strain>
    </source>
</reference>
<dbReference type="RefSeq" id="WP_106167376.1">
    <property type="nucleotide sequence ID" value="NZ_JAVKZF010000004.1"/>
</dbReference>
<dbReference type="Pfam" id="PF00106">
    <property type="entry name" value="adh_short"/>
    <property type="match status" value="1"/>
</dbReference>
<evidence type="ECO:0000313" key="5">
    <source>
        <dbReference type="EMBL" id="RUT05322.1"/>
    </source>
</evidence>
<evidence type="ECO:0000256" key="2">
    <source>
        <dbReference type="ARBA" id="ARBA00023002"/>
    </source>
</evidence>